<feature type="transmembrane region" description="Helical" evidence="10">
    <location>
        <begin position="198"/>
        <end position="219"/>
    </location>
</feature>
<keyword evidence="2" id="KW-1003">Cell membrane</keyword>
<keyword evidence="6 10" id="KW-0472">Membrane</keyword>
<protein>
    <submittedName>
        <fullName evidence="13">Beta-3 adrenergic receptor-like</fullName>
    </submittedName>
</protein>
<feature type="transmembrane region" description="Helical" evidence="10">
    <location>
        <begin position="148"/>
        <end position="168"/>
    </location>
</feature>
<evidence type="ECO:0000256" key="4">
    <source>
        <dbReference type="ARBA" id="ARBA00022989"/>
    </source>
</evidence>
<keyword evidence="12" id="KW-1185">Reference proteome</keyword>
<evidence type="ECO:0000256" key="5">
    <source>
        <dbReference type="ARBA" id="ARBA00023040"/>
    </source>
</evidence>
<dbReference type="InterPro" id="IPR017452">
    <property type="entry name" value="GPCR_Rhodpsn_7TM"/>
</dbReference>
<dbReference type="RefSeq" id="XP_022105067.1">
    <property type="nucleotide sequence ID" value="XM_022249375.1"/>
</dbReference>
<organism evidence="12 13">
    <name type="scientific">Acanthaster planci</name>
    <name type="common">Crown-of-thorns starfish</name>
    <dbReference type="NCBI Taxonomy" id="133434"/>
    <lineage>
        <taxon>Eukaryota</taxon>
        <taxon>Metazoa</taxon>
        <taxon>Echinodermata</taxon>
        <taxon>Eleutherozoa</taxon>
        <taxon>Asterozoa</taxon>
        <taxon>Asteroidea</taxon>
        <taxon>Valvatacea</taxon>
        <taxon>Valvatida</taxon>
        <taxon>Acanthasteridae</taxon>
        <taxon>Acanthaster</taxon>
    </lineage>
</organism>
<dbReference type="GO" id="GO:0005886">
    <property type="term" value="C:plasma membrane"/>
    <property type="evidence" value="ECO:0007669"/>
    <property type="project" value="UniProtKB-SubCell"/>
</dbReference>
<dbReference type="KEGG" id="aplc:110987001"/>
<dbReference type="GeneID" id="110987001"/>
<dbReference type="PROSITE" id="PS50262">
    <property type="entry name" value="G_PROTEIN_RECEP_F1_2"/>
    <property type="match status" value="1"/>
</dbReference>
<feature type="transmembrane region" description="Helical" evidence="10">
    <location>
        <begin position="304"/>
        <end position="327"/>
    </location>
</feature>
<evidence type="ECO:0000256" key="9">
    <source>
        <dbReference type="SAM" id="MobiDB-lite"/>
    </source>
</evidence>
<feature type="domain" description="G-protein coupled receptors family 1 profile" evidence="11">
    <location>
        <begin position="45"/>
        <end position="359"/>
    </location>
</feature>
<keyword evidence="8" id="KW-0807">Transducer</keyword>
<dbReference type="PRINTS" id="PR00237">
    <property type="entry name" value="GPCRRHODOPSN"/>
</dbReference>
<evidence type="ECO:0000256" key="7">
    <source>
        <dbReference type="ARBA" id="ARBA00023170"/>
    </source>
</evidence>
<evidence type="ECO:0000259" key="11">
    <source>
        <dbReference type="PROSITE" id="PS50262"/>
    </source>
</evidence>
<dbReference type="SUPFAM" id="SSF81321">
    <property type="entry name" value="Family A G protein-coupled receptor-like"/>
    <property type="match status" value="1"/>
</dbReference>
<dbReference type="Proteomes" id="UP000694845">
    <property type="component" value="Unplaced"/>
</dbReference>
<feature type="transmembrane region" description="Helical" evidence="10">
    <location>
        <begin position="25"/>
        <end position="54"/>
    </location>
</feature>
<keyword evidence="7" id="KW-0675">Receptor</keyword>
<dbReference type="AlphaFoldDB" id="A0A8B7ZJ75"/>
<keyword evidence="5" id="KW-0297">G-protein coupled receptor</keyword>
<proteinExistence type="predicted"/>
<feature type="transmembrane region" description="Helical" evidence="10">
    <location>
        <begin position="66"/>
        <end position="91"/>
    </location>
</feature>
<dbReference type="InterPro" id="IPR000276">
    <property type="entry name" value="GPCR_Rhodpsn"/>
</dbReference>
<dbReference type="OrthoDB" id="5953793at2759"/>
<gene>
    <name evidence="13" type="primary">LOC110987001</name>
</gene>
<reference evidence="13" key="1">
    <citation type="submission" date="2025-08" db="UniProtKB">
        <authorList>
            <consortium name="RefSeq"/>
        </authorList>
    </citation>
    <scope>IDENTIFICATION</scope>
</reference>
<feature type="transmembrane region" description="Helical" evidence="10">
    <location>
        <begin position="103"/>
        <end position="128"/>
    </location>
</feature>
<dbReference type="Gene3D" id="1.20.1070.10">
    <property type="entry name" value="Rhodopsin 7-helix transmembrane proteins"/>
    <property type="match status" value="1"/>
</dbReference>
<name>A0A8B7ZJ75_ACAPL</name>
<feature type="region of interest" description="Disordered" evidence="9">
    <location>
        <begin position="244"/>
        <end position="271"/>
    </location>
</feature>
<evidence type="ECO:0000256" key="3">
    <source>
        <dbReference type="ARBA" id="ARBA00022692"/>
    </source>
</evidence>
<accession>A0A8B7ZJ75</accession>
<evidence type="ECO:0000256" key="10">
    <source>
        <dbReference type="SAM" id="Phobius"/>
    </source>
</evidence>
<dbReference type="Pfam" id="PF00001">
    <property type="entry name" value="7tm_1"/>
    <property type="match status" value="1"/>
</dbReference>
<dbReference type="GO" id="GO:0004930">
    <property type="term" value="F:G protein-coupled receptor activity"/>
    <property type="evidence" value="ECO:0007669"/>
    <property type="project" value="UniProtKB-KW"/>
</dbReference>
<comment type="subcellular location">
    <subcellularLocation>
        <location evidence="1">Cell membrane</location>
        <topology evidence="1">Multi-pass membrane protein</topology>
    </subcellularLocation>
</comment>
<dbReference type="PANTHER" id="PTHR24248">
    <property type="entry name" value="ADRENERGIC RECEPTOR-RELATED G-PROTEIN COUPLED RECEPTOR"/>
    <property type="match status" value="1"/>
</dbReference>
<evidence type="ECO:0000256" key="2">
    <source>
        <dbReference type="ARBA" id="ARBA00022475"/>
    </source>
</evidence>
<keyword evidence="4 10" id="KW-1133">Transmembrane helix</keyword>
<evidence type="ECO:0000256" key="1">
    <source>
        <dbReference type="ARBA" id="ARBA00004651"/>
    </source>
</evidence>
<feature type="compositionally biased region" description="Polar residues" evidence="9">
    <location>
        <begin position="244"/>
        <end position="269"/>
    </location>
</feature>
<evidence type="ECO:0000256" key="6">
    <source>
        <dbReference type="ARBA" id="ARBA00023136"/>
    </source>
</evidence>
<evidence type="ECO:0000313" key="13">
    <source>
        <dbReference type="RefSeq" id="XP_022105067.1"/>
    </source>
</evidence>
<dbReference type="CDD" id="cd00637">
    <property type="entry name" value="7tm_classA_rhodopsin-like"/>
    <property type="match status" value="1"/>
</dbReference>
<keyword evidence="3 10" id="KW-0812">Transmembrane</keyword>
<dbReference type="OMA" id="VTENILW"/>
<evidence type="ECO:0000256" key="8">
    <source>
        <dbReference type="ARBA" id="ARBA00023224"/>
    </source>
</evidence>
<evidence type="ECO:0000313" key="12">
    <source>
        <dbReference type="Proteomes" id="UP000694845"/>
    </source>
</evidence>
<sequence length="391" mass="43761">MTGMYGNSTSELADNRAQEDAEGGLAVFVVQCVSLSFAAFVAVFGNGATIVAFICDSGLRDKPSNLLILALSCSDLCVGFVITSITLSTFFVSWTLGELGCRFVISVGDLIVPLGPLLVAAICLDRYLLISRDYPRYLAIQTRRRVRLTIALCWLLTAVLCTTENILWDVAPVDDTDFTRACTSPSKSNLQFQQFSNIVYALIPFSFVTGCSVRFLVLLRRKLKGHRRVGPRTVSAQVRWAQATTPRQPSTEFLSPTSLSESNEPSTCTAHREDNGVTRLIPPVYSPDTDSPSQLLRSRYVRPIITVICLVAALAVCYMPYCIYFLFVVTLCPSCNSPNLFTTFHLLRLFNSCLDPILYAATQRRIRTFYGKQFRRLSRHIRSSFRRRFRT</sequence>